<name>A0A4Y1QRN4_PRUDU</name>
<keyword evidence="1" id="KW-0808">Transferase</keyword>
<dbReference type="SUPFAM" id="SSF53335">
    <property type="entry name" value="S-adenosyl-L-methionine-dependent methyltransferases"/>
    <property type="match status" value="1"/>
</dbReference>
<dbReference type="GO" id="GO:0008168">
    <property type="term" value="F:methyltransferase activity"/>
    <property type="evidence" value="ECO:0007669"/>
    <property type="project" value="UniProtKB-KW"/>
</dbReference>
<gene>
    <name evidence="1" type="ORF">Prudu_002832</name>
</gene>
<dbReference type="GO" id="GO:0032259">
    <property type="term" value="P:methylation"/>
    <property type="evidence" value="ECO:0007669"/>
    <property type="project" value="UniProtKB-KW"/>
</dbReference>
<dbReference type="InterPro" id="IPR029063">
    <property type="entry name" value="SAM-dependent_MTases_sf"/>
</dbReference>
<accession>A0A4Y1QRN4</accession>
<reference evidence="1" key="1">
    <citation type="journal article" date="2019" name="Science">
        <title>Mutation of a bHLH transcription factor allowed almond domestication.</title>
        <authorList>
            <person name="Sanchez-Perez R."/>
            <person name="Pavan S."/>
            <person name="Mazzeo R."/>
            <person name="Moldovan C."/>
            <person name="Aiese Cigliano R."/>
            <person name="Del Cueto J."/>
            <person name="Ricciardi F."/>
            <person name="Lotti C."/>
            <person name="Ricciardi L."/>
            <person name="Dicenta F."/>
            <person name="Lopez-Marques R.L."/>
            <person name="Lindberg Moller B."/>
        </authorList>
    </citation>
    <scope>NUCLEOTIDE SEQUENCE</scope>
</reference>
<organism evidence="1">
    <name type="scientific">Prunus dulcis</name>
    <name type="common">Almond</name>
    <name type="synonym">Amygdalus dulcis</name>
    <dbReference type="NCBI Taxonomy" id="3755"/>
    <lineage>
        <taxon>Eukaryota</taxon>
        <taxon>Viridiplantae</taxon>
        <taxon>Streptophyta</taxon>
        <taxon>Embryophyta</taxon>
        <taxon>Tracheophyta</taxon>
        <taxon>Spermatophyta</taxon>
        <taxon>Magnoliopsida</taxon>
        <taxon>eudicotyledons</taxon>
        <taxon>Gunneridae</taxon>
        <taxon>Pentapetalae</taxon>
        <taxon>rosids</taxon>
        <taxon>fabids</taxon>
        <taxon>Rosales</taxon>
        <taxon>Rosaceae</taxon>
        <taxon>Amygdaloideae</taxon>
        <taxon>Amygdaleae</taxon>
        <taxon>Prunus</taxon>
    </lineage>
</organism>
<dbReference type="AlphaFoldDB" id="A0A4Y1QRN4"/>
<evidence type="ECO:0000313" key="1">
    <source>
        <dbReference type="EMBL" id="BBG94524.1"/>
    </source>
</evidence>
<proteinExistence type="predicted"/>
<protein>
    <submittedName>
        <fullName evidence="1">S-adenosyl-L-methionine-dependent methyltransferases superfamily protein</fullName>
    </submittedName>
</protein>
<keyword evidence="1" id="KW-0489">Methyltransferase</keyword>
<dbReference type="EMBL" id="AP019297">
    <property type="protein sequence ID" value="BBG94524.1"/>
    <property type="molecule type" value="Genomic_DNA"/>
</dbReference>
<dbReference type="Pfam" id="PF03492">
    <property type="entry name" value="Methyltransf_7"/>
    <property type="match status" value="1"/>
</dbReference>
<dbReference type="Gene3D" id="3.40.50.150">
    <property type="entry name" value="Vaccinia Virus protein VP39"/>
    <property type="match status" value="1"/>
</dbReference>
<dbReference type="InterPro" id="IPR005299">
    <property type="entry name" value="MeTrfase_7"/>
</dbReference>
<sequence length="74" mass="8563">MPPLSHQYLKLQTLDVQLDPTPLLVSVRTLIEAVKLEFKAQGFETQLPEFQVFFNDHVANDFNTLFKAFPIDRT</sequence>